<dbReference type="EMBL" id="JAGKHQ010000005">
    <property type="protein sequence ID" value="KAG7515812.1"/>
    <property type="molecule type" value="Genomic_DNA"/>
</dbReference>
<gene>
    <name evidence="2" type="ORF">JOB18_016463</name>
</gene>
<comment type="caution">
    <text evidence="2">The sequence shown here is derived from an EMBL/GenBank/DDBJ whole genome shotgun (WGS) entry which is preliminary data.</text>
</comment>
<sequence length="113" mass="13706">MRLKIFFPAPLRSDHTRAPSHHRVRQTQRKPGRNYKTSYSLCVFFLHRHEEDIRLKYINLNRYSQNSVGESDADRHFHSEPIRRCRIDRIDELAREQQLWCLNETTLLFHVFG</sequence>
<feature type="region of interest" description="Disordered" evidence="1">
    <location>
        <begin position="13"/>
        <end position="32"/>
    </location>
</feature>
<organism evidence="2 3">
    <name type="scientific">Solea senegalensis</name>
    <name type="common">Senegalese sole</name>
    <dbReference type="NCBI Taxonomy" id="28829"/>
    <lineage>
        <taxon>Eukaryota</taxon>
        <taxon>Metazoa</taxon>
        <taxon>Chordata</taxon>
        <taxon>Craniata</taxon>
        <taxon>Vertebrata</taxon>
        <taxon>Euteleostomi</taxon>
        <taxon>Actinopterygii</taxon>
        <taxon>Neopterygii</taxon>
        <taxon>Teleostei</taxon>
        <taxon>Neoteleostei</taxon>
        <taxon>Acanthomorphata</taxon>
        <taxon>Carangaria</taxon>
        <taxon>Pleuronectiformes</taxon>
        <taxon>Pleuronectoidei</taxon>
        <taxon>Soleidae</taxon>
        <taxon>Solea</taxon>
    </lineage>
</organism>
<evidence type="ECO:0000313" key="2">
    <source>
        <dbReference type="EMBL" id="KAG7515812.1"/>
    </source>
</evidence>
<feature type="compositionally biased region" description="Basic residues" evidence="1">
    <location>
        <begin position="18"/>
        <end position="32"/>
    </location>
</feature>
<dbReference type="Proteomes" id="UP000693946">
    <property type="component" value="Linkage Group LG13"/>
</dbReference>
<dbReference type="AlphaFoldDB" id="A0AAV6SFC1"/>
<reference evidence="2 3" key="1">
    <citation type="journal article" date="2021" name="Sci. Rep.">
        <title>Chromosome anchoring in Senegalese sole (Solea senegalensis) reveals sex-associated markers and genome rearrangements in flatfish.</title>
        <authorList>
            <person name="Guerrero-Cozar I."/>
            <person name="Gomez-Garrido J."/>
            <person name="Berbel C."/>
            <person name="Martinez-Blanch J.F."/>
            <person name="Alioto T."/>
            <person name="Claros M.G."/>
            <person name="Gagnaire P.A."/>
            <person name="Manchado M."/>
        </authorList>
    </citation>
    <scope>NUCLEOTIDE SEQUENCE [LARGE SCALE GENOMIC DNA]</scope>
    <source>
        <strain evidence="2">Sse05_10M</strain>
    </source>
</reference>
<accession>A0AAV6SFC1</accession>
<name>A0AAV6SFC1_SOLSE</name>
<evidence type="ECO:0000313" key="3">
    <source>
        <dbReference type="Proteomes" id="UP000693946"/>
    </source>
</evidence>
<protein>
    <submittedName>
        <fullName evidence="2">Uncharacterized protein</fullName>
    </submittedName>
</protein>
<proteinExistence type="predicted"/>
<evidence type="ECO:0000256" key="1">
    <source>
        <dbReference type="SAM" id="MobiDB-lite"/>
    </source>
</evidence>
<keyword evidence="3" id="KW-1185">Reference proteome</keyword>